<sequence>MCKKEIILKEERKEAIMTLTDLKQDMNSNNIDKTAVEAGKILKDVVSEADKDSRVVNGTHSCAVHLQHCPDNIMACILADYGPLHDVTINIEHTLLEAYCMENGIRVLKVDSSEKIKKFLGTLPKNGKYTERSGDYTCLLIKNPKALYDKAEDTLLKFDKLHLYISHKLFCPIAVKKVKKRMKS</sequence>
<dbReference type="GO" id="GO:0005634">
    <property type="term" value="C:nucleus"/>
    <property type="evidence" value="ECO:0007669"/>
    <property type="project" value="InterPro"/>
</dbReference>
<dbReference type="Proteomes" id="UP000683360">
    <property type="component" value="Unassembled WGS sequence"/>
</dbReference>
<dbReference type="GO" id="GO:0051726">
    <property type="term" value="P:regulation of cell cycle"/>
    <property type="evidence" value="ECO:0007669"/>
    <property type="project" value="InterPro"/>
</dbReference>
<dbReference type="GO" id="GO:0005737">
    <property type="term" value="C:cytoplasm"/>
    <property type="evidence" value="ECO:0007669"/>
    <property type="project" value="TreeGrafter"/>
</dbReference>
<dbReference type="PANTHER" id="PTHR10411">
    <property type="entry name" value="GROWTH ARREST AND DNA DAMAGE-INDUCIBLE PROTEIN GADD45"/>
    <property type="match status" value="1"/>
</dbReference>
<comment type="caution">
    <text evidence="3">The sequence shown here is derived from an EMBL/GenBank/DDBJ whole genome shotgun (WGS) entry which is preliminary data.</text>
</comment>
<name>A0A8S3PUD3_MYTED</name>
<dbReference type="InterPro" id="IPR024824">
    <property type="entry name" value="GADD45"/>
</dbReference>
<reference evidence="3" key="1">
    <citation type="submission" date="2021-03" db="EMBL/GenBank/DDBJ databases">
        <authorList>
            <person name="Bekaert M."/>
        </authorList>
    </citation>
    <scope>NUCLEOTIDE SEQUENCE</scope>
</reference>
<evidence type="ECO:0000256" key="1">
    <source>
        <dbReference type="ARBA" id="ARBA00007361"/>
    </source>
</evidence>
<organism evidence="3 4">
    <name type="scientific">Mytilus edulis</name>
    <name type="common">Blue mussel</name>
    <dbReference type="NCBI Taxonomy" id="6550"/>
    <lineage>
        <taxon>Eukaryota</taxon>
        <taxon>Metazoa</taxon>
        <taxon>Spiralia</taxon>
        <taxon>Lophotrochozoa</taxon>
        <taxon>Mollusca</taxon>
        <taxon>Bivalvia</taxon>
        <taxon>Autobranchia</taxon>
        <taxon>Pteriomorphia</taxon>
        <taxon>Mytilida</taxon>
        <taxon>Mytiloidea</taxon>
        <taxon>Mytilidae</taxon>
        <taxon>Mytilinae</taxon>
        <taxon>Mytilus</taxon>
    </lineage>
</organism>
<keyword evidence="4" id="KW-1185">Reference proteome</keyword>
<protein>
    <recommendedName>
        <fullName evidence="2">Ribosomal protein eL8/eL30/eS12/Gadd45 domain-containing protein</fullName>
    </recommendedName>
</protein>
<evidence type="ECO:0000313" key="3">
    <source>
        <dbReference type="EMBL" id="CAG2185161.1"/>
    </source>
</evidence>
<dbReference type="Pfam" id="PF01248">
    <property type="entry name" value="Ribosomal_L7Ae"/>
    <property type="match status" value="1"/>
</dbReference>
<accession>A0A8S3PUD3</accession>
<dbReference type="InterPro" id="IPR029064">
    <property type="entry name" value="Ribosomal_eL30-like_sf"/>
</dbReference>
<dbReference type="PANTHER" id="PTHR10411:SF8">
    <property type="entry name" value="FI09246P"/>
    <property type="match status" value="1"/>
</dbReference>
<evidence type="ECO:0000259" key="2">
    <source>
        <dbReference type="Pfam" id="PF01248"/>
    </source>
</evidence>
<comment type="similarity">
    <text evidence="1">Belongs to the GADD45 family.</text>
</comment>
<feature type="domain" description="Ribosomal protein eL8/eL30/eS12/Gadd45" evidence="2">
    <location>
        <begin position="42"/>
        <end position="120"/>
    </location>
</feature>
<dbReference type="Gene3D" id="3.30.1330.30">
    <property type="match status" value="1"/>
</dbReference>
<dbReference type="InterPro" id="IPR004038">
    <property type="entry name" value="Ribosomal_eL8/eL30/eS12/Gad45"/>
</dbReference>
<gene>
    <name evidence="3" type="ORF">MEDL_802</name>
</gene>
<dbReference type="OrthoDB" id="5976967at2759"/>
<evidence type="ECO:0000313" key="4">
    <source>
        <dbReference type="Proteomes" id="UP000683360"/>
    </source>
</evidence>
<dbReference type="EMBL" id="CAJPWZ010000070">
    <property type="protein sequence ID" value="CAG2185161.1"/>
    <property type="molecule type" value="Genomic_DNA"/>
</dbReference>
<proteinExistence type="inferred from homology"/>
<dbReference type="AlphaFoldDB" id="A0A8S3PUD3"/>